<dbReference type="STRING" id="156994.SAMN04488028_105111"/>
<dbReference type="Gene3D" id="3.90.79.10">
    <property type="entry name" value="Nucleoside Triphosphate Pyrophosphohydrolase"/>
    <property type="match status" value="1"/>
</dbReference>
<dbReference type="PANTHER" id="PTHR43222:SF2">
    <property type="entry name" value="NUDIX HYDROLASE 23, CHLOROPLASTIC"/>
    <property type="match status" value="1"/>
</dbReference>
<dbReference type="CDD" id="cd03673">
    <property type="entry name" value="NUDIX_Ap6A_hydrolase"/>
    <property type="match status" value="1"/>
</dbReference>
<protein>
    <submittedName>
        <fullName evidence="3">ADP-ribose pyrophosphatase YjhB, NUDIX family</fullName>
    </submittedName>
</protein>
<dbReference type="Pfam" id="PF00293">
    <property type="entry name" value="NUDIX"/>
    <property type="match status" value="1"/>
</dbReference>
<dbReference type="PROSITE" id="PS51462">
    <property type="entry name" value="NUDIX"/>
    <property type="match status" value="1"/>
</dbReference>
<dbReference type="PANTHER" id="PTHR43222">
    <property type="entry name" value="NUDIX HYDROLASE 23"/>
    <property type="match status" value="1"/>
</dbReference>
<dbReference type="GO" id="GO:0016787">
    <property type="term" value="F:hydrolase activity"/>
    <property type="evidence" value="ECO:0007669"/>
    <property type="project" value="UniProtKB-KW"/>
</dbReference>
<accession>A0A1M6SQQ1</accession>
<dbReference type="InterPro" id="IPR000086">
    <property type="entry name" value="NUDIX_hydrolase_dom"/>
</dbReference>
<reference evidence="4" key="1">
    <citation type="submission" date="2016-11" db="EMBL/GenBank/DDBJ databases">
        <authorList>
            <person name="Varghese N."/>
            <person name="Submissions S."/>
        </authorList>
    </citation>
    <scope>NUCLEOTIDE SEQUENCE [LARGE SCALE GENOMIC DNA]</scope>
    <source>
        <strain evidence="4">DSM 26134</strain>
    </source>
</reference>
<keyword evidence="1" id="KW-0378">Hydrolase</keyword>
<name>A0A1M6SQQ1_REIAG</name>
<dbReference type="SUPFAM" id="SSF55811">
    <property type="entry name" value="Nudix"/>
    <property type="match status" value="1"/>
</dbReference>
<dbReference type="InterPro" id="IPR020084">
    <property type="entry name" value="NUDIX_hydrolase_CS"/>
</dbReference>
<keyword evidence="4" id="KW-1185">Reference proteome</keyword>
<evidence type="ECO:0000259" key="2">
    <source>
        <dbReference type="PROSITE" id="PS51462"/>
    </source>
</evidence>
<dbReference type="InterPro" id="IPR015797">
    <property type="entry name" value="NUDIX_hydrolase-like_dom_sf"/>
</dbReference>
<dbReference type="Proteomes" id="UP000184474">
    <property type="component" value="Unassembled WGS sequence"/>
</dbReference>
<dbReference type="PROSITE" id="PS00893">
    <property type="entry name" value="NUDIX_BOX"/>
    <property type="match status" value="1"/>
</dbReference>
<evidence type="ECO:0000313" key="3">
    <source>
        <dbReference type="EMBL" id="SHK46986.1"/>
    </source>
</evidence>
<evidence type="ECO:0000313" key="4">
    <source>
        <dbReference type="Proteomes" id="UP000184474"/>
    </source>
</evidence>
<sequence>MKIYINDIPVRIRDARRKDIKEYDLKLIDTENIIPLAKLKGHVLIQNKSDSAIDKLLKIMTNKKHHKLKSVEIVVKNKLKAQEYLISHFNLVEAAGGIVEKDDKILLIHRNNLWDIPKGKLEKKETKKDGAEREVEEETGAKVKIIEKICATWHTYLMNHKYVIKKTHWYRMECLDDSNIKPQKEENIDKALFMTNSEVDIAMYHSYRTIEQVVKKYREIISKNVEV</sequence>
<organism evidence="3 4">
    <name type="scientific">Reichenbachiella agariperforans</name>
    <dbReference type="NCBI Taxonomy" id="156994"/>
    <lineage>
        <taxon>Bacteria</taxon>
        <taxon>Pseudomonadati</taxon>
        <taxon>Bacteroidota</taxon>
        <taxon>Cytophagia</taxon>
        <taxon>Cytophagales</taxon>
        <taxon>Reichenbachiellaceae</taxon>
        <taxon>Reichenbachiella</taxon>
    </lineage>
</organism>
<evidence type="ECO:0000256" key="1">
    <source>
        <dbReference type="ARBA" id="ARBA00022801"/>
    </source>
</evidence>
<proteinExistence type="predicted"/>
<dbReference type="EMBL" id="FRAA01000005">
    <property type="protein sequence ID" value="SHK46986.1"/>
    <property type="molecule type" value="Genomic_DNA"/>
</dbReference>
<dbReference type="AlphaFoldDB" id="A0A1M6SQQ1"/>
<gene>
    <name evidence="3" type="ORF">SAMN04488028_105111</name>
</gene>
<feature type="domain" description="Nudix hydrolase" evidence="2">
    <location>
        <begin position="90"/>
        <end position="217"/>
    </location>
</feature>
<dbReference type="RefSeq" id="WP_073123194.1">
    <property type="nucleotide sequence ID" value="NZ_FRAA01000005.1"/>
</dbReference>